<dbReference type="EMBL" id="JACHGT010000021">
    <property type="protein sequence ID" value="MBB6039286.1"/>
    <property type="molecule type" value="Genomic_DNA"/>
</dbReference>
<reference evidence="1 2" key="1">
    <citation type="submission" date="2020-08" db="EMBL/GenBank/DDBJ databases">
        <title>Genomic Encyclopedia of Type Strains, Phase IV (KMG-IV): sequencing the most valuable type-strain genomes for metagenomic binning, comparative biology and taxonomic classification.</title>
        <authorList>
            <person name="Goeker M."/>
        </authorList>
    </citation>
    <scope>NUCLEOTIDE SEQUENCE [LARGE SCALE GENOMIC DNA]</scope>
    <source>
        <strain evidence="1 2">YIM 65646</strain>
    </source>
</reference>
<protein>
    <submittedName>
        <fullName evidence="1">Uncharacterized protein</fullName>
    </submittedName>
</protein>
<dbReference type="AlphaFoldDB" id="A0A841FTC5"/>
<proteinExistence type="predicted"/>
<dbReference type="Proteomes" id="UP000548476">
    <property type="component" value="Unassembled WGS sequence"/>
</dbReference>
<comment type="caution">
    <text evidence="1">The sequence shown here is derived from an EMBL/GenBank/DDBJ whole genome shotgun (WGS) entry which is preliminary data.</text>
</comment>
<organism evidence="1 2">
    <name type="scientific">Phytomonospora endophytica</name>
    <dbReference type="NCBI Taxonomy" id="714109"/>
    <lineage>
        <taxon>Bacteria</taxon>
        <taxon>Bacillati</taxon>
        <taxon>Actinomycetota</taxon>
        <taxon>Actinomycetes</taxon>
        <taxon>Micromonosporales</taxon>
        <taxon>Micromonosporaceae</taxon>
        <taxon>Phytomonospora</taxon>
    </lineage>
</organism>
<keyword evidence="2" id="KW-1185">Reference proteome</keyword>
<accession>A0A841FTC5</accession>
<name>A0A841FTC5_9ACTN</name>
<evidence type="ECO:0000313" key="1">
    <source>
        <dbReference type="EMBL" id="MBB6039286.1"/>
    </source>
</evidence>
<sequence length="31" mass="3637">MNMFAATIEQSGRPREARTLDVRELTVRTWT</sequence>
<gene>
    <name evidence="1" type="ORF">HNR73_007180</name>
</gene>
<evidence type="ECO:0000313" key="2">
    <source>
        <dbReference type="Proteomes" id="UP000548476"/>
    </source>
</evidence>